<dbReference type="EMBL" id="WHUW01000133">
    <property type="protein sequence ID" value="KAF8421916.1"/>
    <property type="molecule type" value="Genomic_DNA"/>
</dbReference>
<dbReference type="Proteomes" id="UP001194468">
    <property type="component" value="Unassembled WGS sequence"/>
</dbReference>
<gene>
    <name evidence="3" type="ORF">L210DRAFT_3643636</name>
    <name evidence="2" type="ORF">L210DRAFT_3766024</name>
</gene>
<keyword evidence="4" id="KW-1185">Reference proteome</keyword>
<keyword evidence="1" id="KW-0732">Signal</keyword>
<evidence type="ECO:0000313" key="3">
    <source>
        <dbReference type="EMBL" id="KAF8444082.1"/>
    </source>
</evidence>
<feature type="signal peptide" evidence="1">
    <location>
        <begin position="1"/>
        <end position="21"/>
    </location>
</feature>
<comment type="caution">
    <text evidence="3">The sequence shown here is derived from an EMBL/GenBank/DDBJ whole genome shotgun (WGS) entry which is preliminary data.</text>
</comment>
<proteinExistence type="predicted"/>
<feature type="chain" id="PRO_5042441168" evidence="1">
    <location>
        <begin position="22"/>
        <end position="94"/>
    </location>
</feature>
<protein>
    <submittedName>
        <fullName evidence="3">Uncharacterized protein</fullName>
    </submittedName>
</protein>
<evidence type="ECO:0000313" key="4">
    <source>
        <dbReference type="Proteomes" id="UP001194468"/>
    </source>
</evidence>
<sequence length="94" mass="10350">MSARFASLFIALVMMTGAVAANDHFPRFNGVCTSNHVCCETVVWDPVFRKYGGTDCRRLNSQDNRCDDAELCCGTVLDVGITLDWSCDCISNCD</sequence>
<accession>A0AAD4C077</accession>
<organism evidence="3 4">
    <name type="scientific">Boletus edulis BED1</name>
    <dbReference type="NCBI Taxonomy" id="1328754"/>
    <lineage>
        <taxon>Eukaryota</taxon>
        <taxon>Fungi</taxon>
        <taxon>Dikarya</taxon>
        <taxon>Basidiomycota</taxon>
        <taxon>Agaricomycotina</taxon>
        <taxon>Agaricomycetes</taxon>
        <taxon>Agaricomycetidae</taxon>
        <taxon>Boletales</taxon>
        <taxon>Boletineae</taxon>
        <taxon>Boletaceae</taxon>
        <taxon>Boletoideae</taxon>
        <taxon>Boletus</taxon>
    </lineage>
</organism>
<name>A0AAD4C077_BOLED</name>
<evidence type="ECO:0000256" key="1">
    <source>
        <dbReference type="SAM" id="SignalP"/>
    </source>
</evidence>
<reference evidence="3" key="1">
    <citation type="submission" date="2019-10" db="EMBL/GenBank/DDBJ databases">
        <authorList>
            <consortium name="DOE Joint Genome Institute"/>
            <person name="Kuo A."/>
            <person name="Miyauchi S."/>
            <person name="Kiss E."/>
            <person name="Drula E."/>
            <person name="Kohler A."/>
            <person name="Sanchez-Garcia M."/>
            <person name="Andreopoulos B."/>
            <person name="Barry K.W."/>
            <person name="Bonito G."/>
            <person name="Buee M."/>
            <person name="Carver A."/>
            <person name="Chen C."/>
            <person name="Cichocki N."/>
            <person name="Clum A."/>
            <person name="Culley D."/>
            <person name="Crous P.W."/>
            <person name="Fauchery L."/>
            <person name="Girlanda M."/>
            <person name="Hayes R."/>
            <person name="Keri Z."/>
            <person name="LaButti K."/>
            <person name="Lipzen A."/>
            <person name="Lombard V."/>
            <person name="Magnuson J."/>
            <person name="Maillard F."/>
            <person name="Morin E."/>
            <person name="Murat C."/>
            <person name="Nolan M."/>
            <person name="Ohm R."/>
            <person name="Pangilinan J."/>
            <person name="Pereira M."/>
            <person name="Perotto S."/>
            <person name="Peter M."/>
            <person name="Riley R."/>
            <person name="Sitrit Y."/>
            <person name="Stielow B."/>
            <person name="Szollosi G."/>
            <person name="Zifcakova L."/>
            <person name="Stursova M."/>
            <person name="Spatafora J.W."/>
            <person name="Tedersoo L."/>
            <person name="Vaario L.-M."/>
            <person name="Yamada A."/>
            <person name="Yan M."/>
            <person name="Wang P."/>
            <person name="Xu J."/>
            <person name="Bruns T."/>
            <person name="Baldrian P."/>
            <person name="Vilgalys R."/>
            <person name="Henrissat B."/>
            <person name="Grigoriev I.V."/>
            <person name="Hibbett D."/>
            <person name="Nagy L.G."/>
            <person name="Martin F.M."/>
        </authorList>
    </citation>
    <scope>NUCLEOTIDE SEQUENCE</scope>
    <source>
        <strain evidence="3">BED1</strain>
    </source>
</reference>
<dbReference type="AlphaFoldDB" id="A0AAD4C077"/>
<reference evidence="3" key="2">
    <citation type="journal article" date="2020" name="Nat. Commun.">
        <title>Large-scale genome sequencing of mycorrhizal fungi provides insights into the early evolution of symbiotic traits.</title>
        <authorList>
            <person name="Miyauchi S."/>
            <person name="Kiss E."/>
            <person name="Kuo A."/>
            <person name="Drula E."/>
            <person name="Kohler A."/>
            <person name="Sanchez-Garcia M."/>
            <person name="Morin E."/>
            <person name="Andreopoulos B."/>
            <person name="Barry K.W."/>
            <person name="Bonito G."/>
            <person name="Buee M."/>
            <person name="Carver A."/>
            <person name="Chen C."/>
            <person name="Cichocki N."/>
            <person name="Clum A."/>
            <person name="Culley D."/>
            <person name="Crous P.W."/>
            <person name="Fauchery L."/>
            <person name="Girlanda M."/>
            <person name="Hayes R.D."/>
            <person name="Keri Z."/>
            <person name="LaButti K."/>
            <person name="Lipzen A."/>
            <person name="Lombard V."/>
            <person name="Magnuson J."/>
            <person name="Maillard F."/>
            <person name="Murat C."/>
            <person name="Nolan M."/>
            <person name="Ohm R.A."/>
            <person name="Pangilinan J."/>
            <person name="Pereira M.F."/>
            <person name="Perotto S."/>
            <person name="Peter M."/>
            <person name="Pfister S."/>
            <person name="Riley R."/>
            <person name="Sitrit Y."/>
            <person name="Stielow J.B."/>
            <person name="Szollosi G."/>
            <person name="Zifcakova L."/>
            <person name="Stursova M."/>
            <person name="Spatafora J.W."/>
            <person name="Tedersoo L."/>
            <person name="Vaario L.M."/>
            <person name="Yamada A."/>
            <person name="Yan M."/>
            <person name="Wang P."/>
            <person name="Xu J."/>
            <person name="Bruns T."/>
            <person name="Baldrian P."/>
            <person name="Vilgalys R."/>
            <person name="Dunand C."/>
            <person name="Henrissat B."/>
            <person name="Grigoriev I.V."/>
            <person name="Hibbett D."/>
            <person name="Nagy L.G."/>
            <person name="Martin F.M."/>
        </authorList>
    </citation>
    <scope>NUCLEOTIDE SEQUENCE</scope>
    <source>
        <strain evidence="3">BED1</strain>
    </source>
</reference>
<evidence type="ECO:0000313" key="2">
    <source>
        <dbReference type="EMBL" id="KAF8421916.1"/>
    </source>
</evidence>
<dbReference type="EMBL" id="WHUW01000007">
    <property type="protein sequence ID" value="KAF8444082.1"/>
    <property type="molecule type" value="Genomic_DNA"/>
</dbReference>